<dbReference type="EMBL" id="GBHO01043888">
    <property type="protein sequence ID" value="JAF99715.1"/>
    <property type="molecule type" value="Transcribed_RNA"/>
</dbReference>
<feature type="chain" id="PRO_5015033640" description="Selenoprotein M" evidence="5">
    <location>
        <begin position="21"/>
        <end position="114"/>
    </location>
</feature>
<dbReference type="EMBL" id="GBHO01007395">
    <property type="protein sequence ID" value="JAG36209.1"/>
    <property type="molecule type" value="Transcribed_RNA"/>
</dbReference>
<evidence type="ECO:0000259" key="6">
    <source>
        <dbReference type="Pfam" id="PF08806"/>
    </source>
</evidence>
<reference evidence="13" key="3">
    <citation type="submission" date="2014-09" db="EMBL/GenBank/DDBJ databases">
        <authorList>
            <person name="Magalhaes I.L.F."/>
            <person name="Oliveira U."/>
            <person name="Santos F.R."/>
            <person name="Vidigal T.H.D.A."/>
            <person name="Brescovit A.D."/>
            <person name="Santos A.J."/>
        </authorList>
    </citation>
    <scope>NUCLEOTIDE SEQUENCE</scope>
</reference>
<dbReference type="EMBL" id="GBHO01007394">
    <property type="protein sequence ID" value="JAG36210.1"/>
    <property type="molecule type" value="Transcribed_RNA"/>
</dbReference>
<sequence length="114" mass="13008">MQAVFHLIALILLHAHASLQDEPDIEGVAFAEVQSCQGCQLRGLPEVKSFIFEDVPLYGENVVFKKVQGAPPELILYDGENKELKRIALREYTRRGCNELMELYGFKKREKSEL</sequence>
<evidence type="ECO:0000313" key="13">
    <source>
        <dbReference type="EMBL" id="JAG51467.1"/>
    </source>
</evidence>
<evidence type="ECO:0000256" key="4">
    <source>
        <dbReference type="ARBA" id="ARBA00040773"/>
    </source>
</evidence>
<dbReference type="EMBL" id="GDHC01014730">
    <property type="protein sequence ID" value="JAQ03899.1"/>
    <property type="molecule type" value="Transcribed_RNA"/>
</dbReference>
<dbReference type="Gene3D" id="3.40.30.50">
    <property type="entry name" value="Sep15/SelM thioredoxin-like domain, active-site redox motif"/>
    <property type="match status" value="1"/>
</dbReference>
<dbReference type="EMBL" id="GBRD01014359">
    <property type="protein sequence ID" value="JAG51467.1"/>
    <property type="molecule type" value="Transcribed_RNA"/>
</dbReference>
<evidence type="ECO:0000256" key="5">
    <source>
        <dbReference type="SAM" id="SignalP"/>
    </source>
</evidence>
<evidence type="ECO:0000313" key="12">
    <source>
        <dbReference type="EMBL" id="JAG36213.1"/>
    </source>
</evidence>
<evidence type="ECO:0000313" key="10">
    <source>
        <dbReference type="EMBL" id="JAG36210.1"/>
    </source>
</evidence>
<dbReference type="SUPFAM" id="SSF52833">
    <property type="entry name" value="Thioredoxin-like"/>
    <property type="match status" value="1"/>
</dbReference>
<dbReference type="Pfam" id="PF08806">
    <property type="entry name" value="Sep15_SelM"/>
    <property type="match status" value="1"/>
</dbReference>
<keyword evidence="3" id="KW-0712">Selenocysteine</keyword>
<reference evidence="14" key="4">
    <citation type="journal article" date="2016" name="Gigascience">
        <title>De novo construction of an expanded transcriptome assembly for the western tarnished plant bug, Lygus hesperus.</title>
        <authorList>
            <person name="Tassone E.E."/>
            <person name="Geib S.M."/>
            <person name="Hall B."/>
            <person name="Fabrick J.A."/>
            <person name="Brent C.S."/>
            <person name="Hull J.J."/>
        </authorList>
    </citation>
    <scope>NUCLEOTIDE SEQUENCE</scope>
</reference>
<dbReference type="InterPro" id="IPR014912">
    <property type="entry name" value="Sep15_SelM_dom"/>
</dbReference>
<evidence type="ECO:0000313" key="7">
    <source>
        <dbReference type="EMBL" id="JAF99709.1"/>
    </source>
</evidence>
<evidence type="ECO:0000313" key="9">
    <source>
        <dbReference type="EMBL" id="JAG36209.1"/>
    </source>
</evidence>
<evidence type="ECO:0000313" key="14">
    <source>
        <dbReference type="EMBL" id="JAQ03899.1"/>
    </source>
</evidence>
<dbReference type="AlphaFoldDB" id="A0A0A9W4D2"/>
<comment type="similarity">
    <text evidence="1">Belongs to the selenoprotein M/F family.</text>
</comment>
<dbReference type="GO" id="GO:0005788">
    <property type="term" value="C:endoplasmic reticulum lumen"/>
    <property type="evidence" value="ECO:0007669"/>
    <property type="project" value="TreeGrafter"/>
</dbReference>
<evidence type="ECO:0000313" key="11">
    <source>
        <dbReference type="EMBL" id="JAG36212.1"/>
    </source>
</evidence>
<reference evidence="7" key="1">
    <citation type="journal article" date="2014" name="PLoS ONE">
        <title>Transcriptome-Based Identification of ABC Transporters in the Western Tarnished Plant Bug Lygus hesperus.</title>
        <authorList>
            <person name="Hull J.J."/>
            <person name="Chaney K."/>
            <person name="Geib S.M."/>
            <person name="Fabrick J.A."/>
            <person name="Brent C.S."/>
            <person name="Walsh D."/>
            <person name="Lavine L.C."/>
        </authorList>
    </citation>
    <scope>NUCLEOTIDE SEQUENCE</scope>
</reference>
<name>A0A0A9W4D2_LYGHE</name>
<dbReference type="GO" id="GO:0016491">
    <property type="term" value="F:oxidoreductase activity"/>
    <property type="evidence" value="ECO:0007669"/>
    <property type="project" value="TreeGrafter"/>
</dbReference>
<feature type="signal peptide" evidence="5">
    <location>
        <begin position="1"/>
        <end position="20"/>
    </location>
</feature>
<dbReference type="EMBL" id="GBHO01007392">
    <property type="protein sequence ID" value="JAG36212.1"/>
    <property type="molecule type" value="Transcribed_RNA"/>
</dbReference>
<evidence type="ECO:0000313" key="15">
    <source>
        <dbReference type="EMBL" id="JAQ06807.1"/>
    </source>
</evidence>
<organism evidence="7">
    <name type="scientific">Lygus hesperus</name>
    <name type="common">Western plant bug</name>
    <dbReference type="NCBI Taxonomy" id="30085"/>
    <lineage>
        <taxon>Eukaryota</taxon>
        <taxon>Metazoa</taxon>
        <taxon>Ecdysozoa</taxon>
        <taxon>Arthropoda</taxon>
        <taxon>Hexapoda</taxon>
        <taxon>Insecta</taxon>
        <taxon>Pterygota</taxon>
        <taxon>Neoptera</taxon>
        <taxon>Paraneoptera</taxon>
        <taxon>Hemiptera</taxon>
        <taxon>Heteroptera</taxon>
        <taxon>Panheteroptera</taxon>
        <taxon>Cimicomorpha</taxon>
        <taxon>Miridae</taxon>
        <taxon>Mirini</taxon>
        <taxon>Lygus</taxon>
    </lineage>
</organism>
<dbReference type="EMBL" id="GBRD01014358">
    <property type="protein sequence ID" value="JAG51468.1"/>
    <property type="molecule type" value="Transcribed_RNA"/>
</dbReference>
<protein>
    <recommendedName>
        <fullName evidence="4">Selenoprotein M</fullName>
    </recommendedName>
</protein>
<dbReference type="PANTHER" id="PTHR13077">
    <property type="entry name" value="SELENOPROTEIN F"/>
    <property type="match status" value="1"/>
</dbReference>
<dbReference type="InterPro" id="IPR038219">
    <property type="entry name" value="Sep15/SelM_sf"/>
</dbReference>
<dbReference type="EMBL" id="GBHO01007391">
    <property type="protein sequence ID" value="JAG36213.1"/>
    <property type="molecule type" value="Transcribed_RNA"/>
</dbReference>
<feature type="domain" description="Selenoprotein F/M" evidence="6">
    <location>
        <begin position="32"/>
        <end position="105"/>
    </location>
</feature>
<dbReference type="InterPro" id="IPR039992">
    <property type="entry name" value="Sep15_SelM"/>
</dbReference>
<reference evidence="7" key="2">
    <citation type="submission" date="2014-07" db="EMBL/GenBank/DDBJ databases">
        <authorList>
            <person name="Hull J."/>
        </authorList>
    </citation>
    <scope>NUCLEOTIDE SEQUENCE</scope>
</reference>
<evidence type="ECO:0000256" key="3">
    <source>
        <dbReference type="ARBA" id="ARBA00022933"/>
    </source>
</evidence>
<keyword evidence="2 5" id="KW-0732">Signal</keyword>
<dbReference type="PANTHER" id="PTHR13077:SF7">
    <property type="entry name" value="SELENOPROTEIN M"/>
    <property type="match status" value="1"/>
</dbReference>
<evidence type="ECO:0000256" key="2">
    <source>
        <dbReference type="ARBA" id="ARBA00022729"/>
    </source>
</evidence>
<accession>A0A0A9W4D2</accession>
<evidence type="ECO:0000313" key="8">
    <source>
        <dbReference type="EMBL" id="JAF99715.1"/>
    </source>
</evidence>
<proteinExistence type="inferred from homology"/>
<gene>
    <name evidence="7" type="primary">selm_1</name>
    <name evidence="12" type="synonym">selm_0</name>
    <name evidence="8" type="synonym">selm_2</name>
    <name evidence="11" type="synonym">selm_3</name>
    <name evidence="9" type="synonym">selm_4</name>
    <name evidence="10" type="synonym">selm_5</name>
    <name evidence="10" type="ORF">CM83_58238</name>
    <name evidence="12" type="ORF">CM83_58239</name>
    <name evidence="11" type="ORF">CM83_58240</name>
    <name evidence="8" type="ORF">CM83_58242</name>
    <name evidence="9" type="ORF">CM83_58243</name>
    <name evidence="7" type="ORF">CM83_58245</name>
    <name evidence="14" type="ORF">g.57938</name>
    <name evidence="15" type="ORF">g.57939</name>
</gene>
<evidence type="ECO:0000256" key="1">
    <source>
        <dbReference type="ARBA" id="ARBA00005742"/>
    </source>
</evidence>
<dbReference type="EMBL" id="GDHC01011822">
    <property type="protein sequence ID" value="JAQ06807.1"/>
    <property type="molecule type" value="Transcribed_RNA"/>
</dbReference>
<dbReference type="EMBL" id="GBHO01043894">
    <property type="protein sequence ID" value="JAF99709.1"/>
    <property type="molecule type" value="Transcribed_RNA"/>
</dbReference>
<dbReference type="InterPro" id="IPR036249">
    <property type="entry name" value="Thioredoxin-like_sf"/>
</dbReference>